<feature type="domain" description="Ketosynthase family 3 (KS3)" evidence="7">
    <location>
        <begin position="33"/>
        <end position="447"/>
    </location>
</feature>
<dbReference type="SMART" id="SM00825">
    <property type="entry name" value="PKS_KS"/>
    <property type="match status" value="1"/>
</dbReference>
<dbReference type="SMART" id="SM00822">
    <property type="entry name" value="PKS_KR"/>
    <property type="match status" value="1"/>
</dbReference>
<dbReference type="InterPro" id="IPR018201">
    <property type="entry name" value="Ketoacyl_synth_AS"/>
</dbReference>
<organism evidence="8 9">
    <name type="scientific">Streptomyces yunnanensis</name>
    <dbReference type="NCBI Taxonomy" id="156453"/>
    <lineage>
        <taxon>Bacteria</taxon>
        <taxon>Bacillati</taxon>
        <taxon>Actinomycetota</taxon>
        <taxon>Actinomycetes</taxon>
        <taxon>Kitasatosporales</taxon>
        <taxon>Streptomycetaceae</taxon>
        <taxon>Streptomyces</taxon>
    </lineage>
</organism>
<dbReference type="InterPro" id="IPR013968">
    <property type="entry name" value="PKS_KR"/>
</dbReference>
<dbReference type="EMBL" id="CP095749">
    <property type="protein sequence ID" value="WEB45494.1"/>
    <property type="molecule type" value="Genomic_DNA"/>
</dbReference>
<dbReference type="InterPro" id="IPR011032">
    <property type="entry name" value="GroES-like_sf"/>
</dbReference>
<dbReference type="InterPro" id="IPR057326">
    <property type="entry name" value="KR_dom"/>
</dbReference>
<dbReference type="PROSITE" id="PS52004">
    <property type="entry name" value="KS3_2"/>
    <property type="match status" value="1"/>
</dbReference>
<dbReference type="Gene3D" id="3.40.47.10">
    <property type="match status" value="1"/>
</dbReference>
<dbReference type="SUPFAM" id="SSF51735">
    <property type="entry name" value="NAD(P)-binding Rossmann-fold domains"/>
    <property type="match status" value="3"/>
</dbReference>
<dbReference type="InterPro" id="IPR050091">
    <property type="entry name" value="PKS_NRPS_Biosynth_Enz"/>
</dbReference>
<keyword evidence="3 5" id="KW-0808">Transferase</keyword>
<comment type="similarity">
    <text evidence="5">Belongs to the thiolase-like superfamily. Beta-ketoacyl-ACP synthases family.</text>
</comment>
<evidence type="ECO:0000256" key="6">
    <source>
        <dbReference type="SAM" id="MobiDB-lite"/>
    </source>
</evidence>
<evidence type="ECO:0000313" key="8">
    <source>
        <dbReference type="EMBL" id="WEB45494.1"/>
    </source>
</evidence>
<dbReference type="SUPFAM" id="SSF53901">
    <property type="entry name" value="Thiolase-like"/>
    <property type="match status" value="1"/>
</dbReference>
<dbReference type="Gene3D" id="3.40.50.720">
    <property type="entry name" value="NAD(P)-binding Rossmann-like Domain"/>
    <property type="match status" value="3"/>
</dbReference>
<feature type="compositionally biased region" description="Basic residues" evidence="6">
    <location>
        <begin position="1438"/>
        <end position="1448"/>
    </location>
</feature>
<dbReference type="Gene3D" id="3.30.70.3290">
    <property type="match status" value="1"/>
</dbReference>
<proteinExistence type="inferred from homology"/>
<name>A0ABY8AMW6_9ACTN</name>
<keyword evidence="9" id="KW-1185">Reference proteome</keyword>
<dbReference type="Gene3D" id="3.90.180.10">
    <property type="entry name" value="Medium-chain alcohol dehydrogenases, catalytic domain"/>
    <property type="match status" value="1"/>
</dbReference>
<keyword evidence="1" id="KW-0596">Phosphopantetheine</keyword>
<dbReference type="InterPro" id="IPR014031">
    <property type="entry name" value="Ketoacyl_synth_C"/>
</dbReference>
<sequence>MDVTPDAATPTPLSRALDTVKKLRAQLEEAGGSQPLAIIGAGLRFPGGIDDLDSYWQALAEGRDMVRPLPEQRKGPFAAEWDRLVPRGGFLDEVMDFDAAFFGMGAEEATALDPQHRLLLEVAWEALENAALPADRLDGARTGLFVGIMNHDWWQWLDGDPDRHWTTGNGHYFAAGRLAYELGLGGPAIAVDTACSSSLVSVHLARQALARKECDVALAGGVNLALSPHMTKQLDALGSLAPDAKCKAFDARANGFARGEGCGVVVLKRLSDARRDGDRVLGVLKGSAVNQYGRSTGFTAPNVLSSINLMEAALADAGLAPADIGLVEAHGTGTSMGDTIEMEAIVSALGRKNGGAPLPVGTVKANMGHLESAAGIAALLKAVACLRHGAVPPLAHFSTLNPLIDLDGTGVTVPTELTPWPRDARGRHVAVSAFSMGGTNAHLILGPAEDTGPAAQAGTTPVEGFELSAKTPEAVRDLAARLHHRLAELPADSYPAFAYSVTSGRARHKWRAQVSAPDRELALNALKALAAGETTDAVLVQEHDPAGGLDGAAPVELPRVVIDLPAYPWERRRYAPQPADRTAAEVNTTPATGVPGVQPNRPEAGREGDVAERLHEVHWQEADDTGTRRAAGSGWWLLFADRTGVGDALAGELAARSSRCVTVRAGQCYRRLDAARFEIDPLRCEDLAALFEELRSQETEPCAGVVHAWGLDDVPLSSDAPRRLPPGQHPLPGASSALDLIRALAREGMDGAPRLALLTRGAQRVVGQDSPSPGAPTPLWALAGAAAAEHAAPLPALIDLDPLPADDEAARLLDALLRTCDRGEEHVVLRGGGRRTPALVPHRASGLAEMAVRRRPFDAGRDGNHRVLALRPGILDSLESTVWRRTPPGPGQVEIEVTAAGLNFSDVLKAMGAYPGAHGSVPLGIECAGRVTAVGEGVEGRHVGDPVMAVVTSGLAAYATTEAHLVTSRPVGLTDQQAAATPVAFLTAVYGLEYLARLREAEKVLIHSATGGVGLAALMVARRRGAEVFATAGTEEKRRMLHELGVSPDHVLDSRSLDFAAGIRRLTGGYGVDVVLNSVTGQALVHSLGLLAPGGRFVEIGKRDIYDDSPIGLGFFKDNRSLFAVDLEKTLWEQPRIVDELFEVVQHGFASGQFEALPVTSFPYAEAGAAFARMAQARHVGKLVLTARGDETVTLVPGNTPVSAAGTYLIAGEPGASGLSAARRLADEGARHLALVGHSVADGDDAAWEELRSRRVQVEVLAADAGTPQDVAAVLDQVADFMPPLAGVVHVAGSPEGRSGLLTSAAWQLQQAAAEMRLDFFVWCRTATARCGGAAPRAPPARTGTRSAAGCWRSSQAVGAGICSSRMSHSWLPRCWRRRVRPSMRRRRWPAWDSTPCGRWSCVRGCRRRCVSSSRPRSAGGIRPSRRWCRSSPNAWRSRWKPARRPGL</sequence>
<feature type="region of interest" description="Disordered" evidence="6">
    <location>
        <begin position="1412"/>
        <end position="1448"/>
    </location>
</feature>
<dbReference type="PANTHER" id="PTHR43775">
    <property type="entry name" value="FATTY ACID SYNTHASE"/>
    <property type="match status" value="1"/>
</dbReference>
<evidence type="ECO:0000256" key="1">
    <source>
        <dbReference type="ARBA" id="ARBA00022450"/>
    </source>
</evidence>
<evidence type="ECO:0000256" key="2">
    <source>
        <dbReference type="ARBA" id="ARBA00022553"/>
    </source>
</evidence>
<evidence type="ECO:0000256" key="5">
    <source>
        <dbReference type="RuleBase" id="RU003694"/>
    </source>
</evidence>
<dbReference type="InterPro" id="IPR036291">
    <property type="entry name" value="NAD(P)-bd_dom_sf"/>
</dbReference>
<dbReference type="Pfam" id="PF02801">
    <property type="entry name" value="Ketoacyl-synt_C"/>
    <property type="match status" value="1"/>
</dbReference>
<dbReference type="PROSITE" id="PS00606">
    <property type="entry name" value="KS3_1"/>
    <property type="match status" value="1"/>
</dbReference>
<keyword evidence="4" id="KW-0012">Acyltransferase</keyword>
<dbReference type="SUPFAM" id="SSF50129">
    <property type="entry name" value="GroES-like"/>
    <property type="match status" value="1"/>
</dbReference>
<dbReference type="CDD" id="cd05195">
    <property type="entry name" value="enoyl_red"/>
    <property type="match status" value="1"/>
</dbReference>
<dbReference type="InterPro" id="IPR020843">
    <property type="entry name" value="ER"/>
</dbReference>
<dbReference type="Pfam" id="PF00109">
    <property type="entry name" value="ketoacyl-synt"/>
    <property type="match status" value="1"/>
</dbReference>
<gene>
    <name evidence="8" type="ORF">MOV08_43585</name>
</gene>
<dbReference type="Pfam" id="PF08659">
    <property type="entry name" value="KR"/>
    <property type="match status" value="1"/>
</dbReference>
<evidence type="ECO:0000256" key="4">
    <source>
        <dbReference type="ARBA" id="ARBA00023315"/>
    </source>
</evidence>
<dbReference type="Pfam" id="PF00107">
    <property type="entry name" value="ADH_zinc_N"/>
    <property type="match status" value="1"/>
</dbReference>
<dbReference type="InterPro" id="IPR020841">
    <property type="entry name" value="PKS_Beta-ketoAc_synthase_dom"/>
</dbReference>
<evidence type="ECO:0000313" key="9">
    <source>
        <dbReference type="Proteomes" id="UP001218629"/>
    </source>
</evidence>
<dbReference type="Pfam" id="PF16197">
    <property type="entry name" value="KAsynt_C_assoc"/>
    <property type="match status" value="1"/>
</dbReference>
<dbReference type="InterPro" id="IPR013149">
    <property type="entry name" value="ADH-like_C"/>
</dbReference>
<reference evidence="8 9" key="1">
    <citation type="submission" date="2022-03" db="EMBL/GenBank/DDBJ databases">
        <title>Streptomyces yunnanensis P86,complete genome.</title>
        <authorList>
            <person name="Chen S."/>
            <person name="Zhang Q."/>
        </authorList>
    </citation>
    <scope>NUCLEOTIDE SEQUENCE [LARGE SCALE GENOMIC DNA]</scope>
    <source>
        <strain evidence="8 9">P86</strain>
    </source>
</reference>
<dbReference type="InterPro" id="IPR032821">
    <property type="entry name" value="PKS_assoc"/>
</dbReference>
<keyword evidence="2" id="KW-0597">Phosphoprotein</keyword>
<dbReference type="Proteomes" id="UP001218629">
    <property type="component" value="Chromosome"/>
</dbReference>
<dbReference type="SMART" id="SM00829">
    <property type="entry name" value="PKS_ER"/>
    <property type="match status" value="1"/>
</dbReference>
<evidence type="ECO:0000256" key="3">
    <source>
        <dbReference type="ARBA" id="ARBA00022679"/>
    </source>
</evidence>
<dbReference type="InterPro" id="IPR016039">
    <property type="entry name" value="Thiolase-like"/>
</dbReference>
<dbReference type="InterPro" id="IPR014030">
    <property type="entry name" value="Ketoacyl_synth_N"/>
</dbReference>
<dbReference type="Pfam" id="PF08240">
    <property type="entry name" value="ADH_N"/>
    <property type="match status" value="1"/>
</dbReference>
<dbReference type="CDD" id="cd00833">
    <property type="entry name" value="PKS"/>
    <property type="match status" value="1"/>
</dbReference>
<evidence type="ECO:0000259" key="7">
    <source>
        <dbReference type="PROSITE" id="PS52004"/>
    </source>
</evidence>
<protein>
    <submittedName>
        <fullName evidence="8">Zinc-binding dehydrogenase</fullName>
    </submittedName>
</protein>
<accession>A0ABY8AMW6</accession>
<dbReference type="InterPro" id="IPR013154">
    <property type="entry name" value="ADH-like_N"/>
</dbReference>
<dbReference type="PANTHER" id="PTHR43775:SF37">
    <property type="entry name" value="SI:DKEY-61P9.11"/>
    <property type="match status" value="1"/>
</dbReference>